<evidence type="ECO:0000256" key="2">
    <source>
        <dbReference type="ARBA" id="ARBA00006597"/>
    </source>
</evidence>
<dbReference type="PANTHER" id="PTHR38839:SF4">
    <property type="entry name" value="TRANSCRIPTIONAL REGULATOR WHIB"/>
    <property type="match status" value="1"/>
</dbReference>
<evidence type="ECO:0000313" key="14">
    <source>
        <dbReference type="Proteomes" id="UP001589610"/>
    </source>
</evidence>
<keyword evidence="14" id="KW-1185">Reference proteome</keyword>
<name>A0ABV5TPZ7_9ACTN</name>
<comment type="similarity">
    <text evidence="2 11">Belongs to the WhiB family.</text>
</comment>
<comment type="cofactor">
    <cofactor evidence="11">
        <name>[4Fe-4S] cluster</name>
        <dbReference type="ChEBI" id="CHEBI:49883"/>
    </cofactor>
    <text evidence="11">Binds 1 [4Fe-4S] cluster per subunit. Following nitrosylation of the [4Fe-4S] cluster binds 1 [4Fe-8(NO)] cluster per subunit.</text>
</comment>
<proteinExistence type="inferred from homology"/>
<evidence type="ECO:0000259" key="12">
    <source>
        <dbReference type="PROSITE" id="PS51674"/>
    </source>
</evidence>
<evidence type="ECO:0000256" key="3">
    <source>
        <dbReference type="ARBA" id="ARBA00022485"/>
    </source>
</evidence>
<dbReference type="PROSITE" id="PS51674">
    <property type="entry name" value="4FE4S_WBL"/>
    <property type="match status" value="1"/>
</dbReference>
<dbReference type="Proteomes" id="UP001589610">
    <property type="component" value="Unassembled WGS sequence"/>
</dbReference>
<evidence type="ECO:0000256" key="10">
    <source>
        <dbReference type="ARBA" id="ARBA00023163"/>
    </source>
</evidence>
<feature type="binding site" evidence="11">
    <location>
        <position position="49"/>
    </location>
    <ligand>
        <name>[4Fe-4S] cluster</name>
        <dbReference type="ChEBI" id="CHEBI:49883"/>
    </ligand>
</feature>
<evidence type="ECO:0000256" key="7">
    <source>
        <dbReference type="ARBA" id="ARBA00023015"/>
    </source>
</evidence>
<keyword evidence="6 11" id="KW-0411">Iron-sulfur</keyword>
<evidence type="ECO:0000256" key="6">
    <source>
        <dbReference type="ARBA" id="ARBA00023014"/>
    </source>
</evidence>
<keyword evidence="3 11" id="KW-0004">4Fe-4S</keyword>
<keyword evidence="11" id="KW-0963">Cytoplasm</keyword>
<sequence length="94" mass="10762">MTGIWPPRQYDDPLPAATWQTLGRCNEVGGDETWFPPKGVSSRPAKLVCRRCEVRAECLEYALEHGERFGVWGGLSERERRRLIALRDRYEAAA</sequence>
<dbReference type="HAMAP" id="MF_01479">
    <property type="entry name" value="WhiB"/>
    <property type="match status" value="1"/>
</dbReference>
<evidence type="ECO:0000256" key="11">
    <source>
        <dbReference type="HAMAP-Rule" id="MF_01479"/>
    </source>
</evidence>
<feature type="binding site" evidence="11">
    <location>
        <position position="25"/>
    </location>
    <ligand>
        <name>[4Fe-4S] cluster</name>
        <dbReference type="ChEBI" id="CHEBI:49883"/>
    </ligand>
</feature>
<evidence type="ECO:0000256" key="9">
    <source>
        <dbReference type="ARBA" id="ARBA00023157"/>
    </source>
</evidence>
<keyword evidence="5 11" id="KW-0408">Iron</keyword>
<keyword evidence="4 11" id="KW-0479">Metal-binding</keyword>
<reference evidence="13 14" key="1">
    <citation type="submission" date="2024-09" db="EMBL/GenBank/DDBJ databases">
        <authorList>
            <person name="Sun Q."/>
            <person name="Mori K."/>
        </authorList>
    </citation>
    <scope>NUCLEOTIDE SEQUENCE [LARGE SCALE GENOMIC DNA]</scope>
    <source>
        <strain evidence="13 14">JCM 3028</strain>
    </source>
</reference>
<keyword evidence="8 11" id="KW-0238">DNA-binding</keyword>
<evidence type="ECO:0000256" key="8">
    <source>
        <dbReference type="ARBA" id="ARBA00023125"/>
    </source>
</evidence>
<evidence type="ECO:0000256" key="5">
    <source>
        <dbReference type="ARBA" id="ARBA00023004"/>
    </source>
</evidence>
<comment type="caution">
    <text evidence="13">The sequence shown here is derived from an EMBL/GenBank/DDBJ whole genome shotgun (WGS) entry which is preliminary data.</text>
</comment>
<keyword evidence="10 11" id="KW-0804">Transcription</keyword>
<keyword evidence="9 11" id="KW-1015">Disulfide bond</keyword>
<dbReference type="InterPro" id="IPR003482">
    <property type="entry name" value="Whib"/>
</dbReference>
<comment type="subcellular location">
    <subcellularLocation>
        <location evidence="1 11">Cytoplasm</location>
    </subcellularLocation>
</comment>
<dbReference type="Pfam" id="PF02467">
    <property type="entry name" value="Whib"/>
    <property type="match status" value="1"/>
</dbReference>
<comment type="PTM">
    <text evidence="11">Upon Fe-S cluster removal intramolecular disulfide bonds are formed.</text>
</comment>
<comment type="function">
    <text evidence="11">Acts as a transcriptional regulator. Probably redox-responsive. The apo- but not holo-form probably binds DNA.</text>
</comment>
<accession>A0ABV5TPZ7</accession>
<keyword evidence="7 11" id="KW-0805">Transcription regulation</keyword>
<evidence type="ECO:0000256" key="4">
    <source>
        <dbReference type="ARBA" id="ARBA00022723"/>
    </source>
</evidence>
<dbReference type="RefSeq" id="WP_344747129.1">
    <property type="nucleotide sequence ID" value="NZ_BAAAWW010000117.1"/>
</dbReference>
<evidence type="ECO:0000256" key="1">
    <source>
        <dbReference type="ARBA" id="ARBA00004496"/>
    </source>
</evidence>
<evidence type="ECO:0000313" key="13">
    <source>
        <dbReference type="EMBL" id="MFB9681186.1"/>
    </source>
</evidence>
<gene>
    <name evidence="11" type="primary">whiB</name>
    <name evidence="13" type="ORF">ACFFRH_37400</name>
</gene>
<dbReference type="EMBL" id="JBHMBS010000031">
    <property type="protein sequence ID" value="MFB9681186.1"/>
    <property type="molecule type" value="Genomic_DNA"/>
</dbReference>
<organism evidence="13 14">
    <name type="scientific">Streptosporangium vulgare</name>
    <dbReference type="NCBI Taxonomy" id="46190"/>
    <lineage>
        <taxon>Bacteria</taxon>
        <taxon>Bacillati</taxon>
        <taxon>Actinomycetota</taxon>
        <taxon>Actinomycetes</taxon>
        <taxon>Streptosporangiales</taxon>
        <taxon>Streptosporangiaceae</taxon>
        <taxon>Streptosporangium</taxon>
    </lineage>
</organism>
<dbReference type="PANTHER" id="PTHR38839">
    <property type="entry name" value="TRANSCRIPTIONAL REGULATOR WHID-RELATED"/>
    <property type="match status" value="1"/>
</dbReference>
<feature type="binding site" evidence="11">
    <location>
        <position position="58"/>
    </location>
    <ligand>
        <name>[4Fe-4S] cluster</name>
        <dbReference type="ChEBI" id="CHEBI:49883"/>
    </ligand>
</feature>
<dbReference type="InterPro" id="IPR034768">
    <property type="entry name" value="4FE4S_WBL"/>
</dbReference>
<feature type="binding site" evidence="11">
    <location>
        <position position="52"/>
    </location>
    <ligand>
        <name>[4Fe-4S] cluster</name>
        <dbReference type="ChEBI" id="CHEBI:49883"/>
    </ligand>
</feature>
<comment type="PTM">
    <text evidence="11">The Fe-S cluster can be nitrosylated by nitric oxide (NO).</text>
</comment>
<feature type="domain" description="4Fe-4S Wbl-type" evidence="12">
    <location>
        <begin position="24"/>
        <end position="82"/>
    </location>
</feature>
<protein>
    <recommendedName>
        <fullName evidence="11">Transcriptional regulator WhiB</fullName>
    </recommendedName>
</protein>